<name>A0ABS2TL93_9ACTN</name>
<comment type="caution">
    <text evidence="2">The sequence shown here is derived from an EMBL/GenBank/DDBJ whole genome shotgun (WGS) entry which is preliminary data.</text>
</comment>
<dbReference type="EMBL" id="JADKYB010000003">
    <property type="protein sequence ID" value="MBM9504109.1"/>
    <property type="molecule type" value="Genomic_DNA"/>
</dbReference>
<dbReference type="PANTHER" id="PTHR43031">
    <property type="entry name" value="FAD-DEPENDENT OXIDOREDUCTASE"/>
    <property type="match status" value="1"/>
</dbReference>
<dbReference type="InterPro" id="IPR050229">
    <property type="entry name" value="GlpE_sulfurtransferase"/>
</dbReference>
<keyword evidence="3" id="KW-1185">Reference proteome</keyword>
<evidence type="ECO:0000313" key="2">
    <source>
        <dbReference type="EMBL" id="MBM9504109.1"/>
    </source>
</evidence>
<dbReference type="PROSITE" id="PS50206">
    <property type="entry name" value="RHODANESE_3"/>
    <property type="match status" value="1"/>
</dbReference>
<protein>
    <submittedName>
        <fullName evidence="2">Rhodanese-like domain-containing protein</fullName>
    </submittedName>
</protein>
<accession>A0ABS2TL93</accession>
<sequence>MSTDLDALFSPKSKLFDVPAADPSAATAFFLSKLHFECDPSDVWHDLQQGITGFTVLDVRSREAYAERHAAGAVSLPHWEITPESADGLGLDRDTLYVTYCWGPHCNGATKGAAKLAALGYRVKEMIGGLPGWEAEGQPVEGTSV</sequence>
<feature type="domain" description="Rhodanese" evidence="1">
    <location>
        <begin position="50"/>
        <end position="142"/>
    </location>
</feature>
<organism evidence="2 3">
    <name type="scientific">Actinacidiphila acididurans</name>
    <dbReference type="NCBI Taxonomy" id="2784346"/>
    <lineage>
        <taxon>Bacteria</taxon>
        <taxon>Bacillati</taxon>
        <taxon>Actinomycetota</taxon>
        <taxon>Actinomycetes</taxon>
        <taxon>Kitasatosporales</taxon>
        <taxon>Streptomycetaceae</taxon>
        <taxon>Actinacidiphila</taxon>
    </lineage>
</organism>
<dbReference type="RefSeq" id="WP_205355992.1">
    <property type="nucleotide sequence ID" value="NZ_JADKYB010000003.1"/>
</dbReference>
<dbReference type="Pfam" id="PF00581">
    <property type="entry name" value="Rhodanese"/>
    <property type="match status" value="1"/>
</dbReference>
<dbReference type="SUPFAM" id="SSF52821">
    <property type="entry name" value="Rhodanese/Cell cycle control phosphatase"/>
    <property type="match status" value="1"/>
</dbReference>
<proteinExistence type="predicted"/>
<evidence type="ECO:0000259" key="1">
    <source>
        <dbReference type="PROSITE" id="PS50206"/>
    </source>
</evidence>
<gene>
    <name evidence="2" type="ORF">ITX44_06080</name>
</gene>
<dbReference type="Gene3D" id="3.40.250.10">
    <property type="entry name" value="Rhodanese-like domain"/>
    <property type="match status" value="1"/>
</dbReference>
<dbReference type="InterPro" id="IPR001763">
    <property type="entry name" value="Rhodanese-like_dom"/>
</dbReference>
<dbReference type="Proteomes" id="UP000749040">
    <property type="component" value="Unassembled WGS sequence"/>
</dbReference>
<dbReference type="InterPro" id="IPR036873">
    <property type="entry name" value="Rhodanese-like_dom_sf"/>
</dbReference>
<evidence type="ECO:0000313" key="3">
    <source>
        <dbReference type="Proteomes" id="UP000749040"/>
    </source>
</evidence>
<reference evidence="2 3" key="1">
    <citation type="submission" date="2021-01" db="EMBL/GenBank/DDBJ databases">
        <title>Streptomyces acididurans sp. nov., isolated from a peat swamp forest soil.</title>
        <authorList>
            <person name="Chantavorakit T."/>
            <person name="Duangmal K."/>
        </authorList>
    </citation>
    <scope>NUCLEOTIDE SEQUENCE [LARGE SCALE GENOMIC DNA]</scope>
    <source>
        <strain evidence="2 3">KK5PA1</strain>
    </source>
</reference>
<dbReference type="SMART" id="SM00450">
    <property type="entry name" value="RHOD"/>
    <property type="match status" value="1"/>
</dbReference>
<dbReference type="PANTHER" id="PTHR43031:SF1">
    <property type="entry name" value="PYRIDINE NUCLEOTIDE-DISULPHIDE OXIDOREDUCTASE"/>
    <property type="match status" value="1"/>
</dbReference>